<dbReference type="InterPro" id="IPR005828">
    <property type="entry name" value="MFS_sugar_transport-like"/>
</dbReference>
<evidence type="ECO:0000256" key="5">
    <source>
        <dbReference type="ARBA" id="ARBA00023136"/>
    </source>
</evidence>
<feature type="compositionally biased region" description="Polar residues" evidence="6">
    <location>
        <begin position="12"/>
        <end position="22"/>
    </location>
</feature>
<gene>
    <name evidence="9" type="ORF">CMUS01_05769</name>
</gene>
<dbReference type="SUPFAM" id="SSF103473">
    <property type="entry name" value="MFS general substrate transporter"/>
    <property type="match status" value="1"/>
</dbReference>
<evidence type="ECO:0000256" key="7">
    <source>
        <dbReference type="SAM" id="Phobius"/>
    </source>
</evidence>
<evidence type="ECO:0000256" key="6">
    <source>
        <dbReference type="SAM" id="MobiDB-lite"/>
    </source>
</evidence>
<sequence>MSLDDLHDGPTASASVQDQQALHSRKRHINDRAVIENPLTHLTDEQLEADVTAFAERCLTVDKIALLRAARVAKDIKLYDEVARNPSHEAGKLLVELTDVEKKALCRERDGPFSEKGMWTIIITVSLAAFLQGHVQASFNGSSLYADQFGLKNTEPVATSRRSLGPGTDDWKLGGANSSPFFFAALLGCPLALPVNHYLGRRGGMVVAAVLIFASSLASAFARSWQELFGIRLINGIGLKAVSTPILASETAVGFWRGTSILAWQLYVAFGMMIGFAFNLIFDTATEKRLTFQLMVAAPLVPSLALLVLVIWFCDESPRYLMRVSSPRYNPQRAYEILKKLRNTELQALRDIYLVHKSIEQEESPSRYVDPRIVPDFLPTMYGFLRQYKELFTQRRLRNALISSSTVALAQQLCGINALAFYSGTLFKRAGQTKRNSMLFSLGYGAVNFLFGLPAIRTIDTLGRRKWLVITLPVMALFLVAAGASYNINREKINSGVVAVFLLLFAAAYSPGLGPIPFTYASESFPLSHREAGAAFAIAVNLGFAGLLSIFYPPINSGLKDDGSLYLFAGLNIVALILVFLLLEETKRRSLEDLDMVFAVSKREFMEHQVFKYLPWFFKRYVLGRDDLVQPSLYTDRIWGSSGGESPRGVNLGGGRRFSSESDGSSVHA</sequence>
<dbReference type="AlphaFoldDB" id="A0A8H6KQJ4"/>
<dbReference type="InterPro" id="IPR050814">
    <property type="entry name" value="Myo-inositol_Transporter"/>
</dbReference>
<feature type="transmembrane region" description="Helical" evidence="7">
    <location>
        <begin position="294"/>
        <end position="314"/>
    </location>
</feature>
<dbReference type="InterPro" id="IPR036259">
    <property type="entry name" value="MFS_trans_sf"/>
</dbReference>
<reference evidence="9" key="1">
    <citation type="journal article" date="2020" name="Phytopathology">
        <title>Genome Sequence Resources of Colletotrichum truncatum, C. plurivorum, C. musicola, and C. sojae: Four Species Pathogenic to Soybean (Glycine max).</title>
        <authorList>
            <person name="Rogerio F."/>
            <person name="Boufleur T.R."/>
            <person name="Ciampi-Guillardi M."/>
            <person name="Sukno S.A."/>
            <person name="Thon M.R."/>
            <person name="Massola Junior N.S."/>
            <person name="Baroncelli R."/>
        </authorList>
    </citation>
    <scope>NUCLEOTIDE SEQUENCE</scope>
    <source>
        <strain evidence="9">LFN0074</strain>
    </source>
</reference>
<feature type="transmembrane region" description="Helical" evidence="7">
    <location>
        <begin position="206"/>
        <end position="223"/>
    </location>
</feature>
<feature type="transmembrane region" description="Helical" evidence="7">
    <location>
        <begin position="564"/>
        <end position="583"/>
    </location>
</feature>
<keyword evidence="3 7" id="KW-0812">Transmembrane</keyword>
<feature type="region of interest" description="Disordered" evidence="6">
    <location>
        <begin position="645"/>
        <end position="669"/>
    </location>
</feature>
<evidence type="ECO:0000256" key="1">
    <source>
        <dbReference type="ARBA" id="ARBA00004141"/>
    </source>
</evidence>
<dbReference type="GO" id="GO:0022857">
    <property type="term" value="F:transmembrane transporter activity"/>
    <property type="evidence" value="ECO:0007669"/>
    <property type="project" value="InterPro"/>
</dbReference>
<keyword evidence="4 7" id="KW-1133">Transmembrane helix</keyword>
<feature type="transmembrane region" description="Helical" evidence="7">
    <location>
        <begin position="467"/>
        <end position="486"/>
    </location>
</feature>
<evidence type="ECO:0000259" key="8">
    <source>
        <dbReference type="PROSITE" id="PS50850"/>
    </source>
</evidence>
<dbReference type="Gene3D" id="1.20.1250.20">
    <property type="entry name" value="MFS general substrate transporter like domains"/>
    <property type="match status" value="1"/>
</dbReference>
<feature type="transmembrane region" description="Helical" evidence="7">
    <location>
        <begin position="532"/>
        <end position="552"/>
    </location>
</feature>
<feature type="region of interest" description="Disordered" evidence="6">
    <location>
        <begin position="1"/>
        <end position="27"/>
    </location>
</feature>
<feature type="transmembrane region" description="Helical" evidence="7">
    <location>
        <begin position="261"/>
        <end position="282"/>
    </location>
</feature>
<dbReference type="Pfam" id="PF00083">
    <property type="entry name" value="Sugar_tr"/>
    <property type="match status" value="1"/>
</dbReference>
<name>A0A8H6KQJ4_9PEZI</name>
<keyword evidence="2" id="KW-0813">Transport</keyword>
<dbReference type="OrthoDB" id="6339427at2759"/>
<dbReference type="PANTHER" id="PTHR48020:SF4">
    <property type="entry name" value="SYMPORT, PUTATIVE (AFU_ORTHOLOGUE AFUA_3G11790)-RELATED"/>
    <property type="match status" value="1"/>
</dbReference>
<proteinExistence type="predicted"/>
<accession>A0A8H6KQJ4</accession>
<keyword evidence="5 7" id="KW-0472">Membrane</keyword>
<dbReference type="PANTHER" id="PTHR48020">
    <property type="entry name" value="PROTON MYO-INOSITOL COTRANSPORTER"/>
    <property type="match status" value="1"/>
</dbReference>
<organism evidence="9 10">
    <name type="scientific">Colletotrichum musicola</name>
    <dbReference type="NCBI Taxonomy" id="2175873"/>
    <lineage>
        <taxon>Eukaryota</taxon>
        <taxon>Fungi</taxon>
        <taxon>Dikarya</taxon>
        <taxon>Ascomycota</taxon>
        <taxon>Pezizomycotina</taxon>
        <taxon>Sordariomycetes</taxon>
        <taxon>Hypocreomycetidae</taxon>
        <taxon>Glomerellales</taxon>
        <taxon>Glomerellaceae</taxon>
        <taxon>Colletotrichum</taxon>
        <taxon>Colletotrichum orchidearum species complex</taxon>
    </lineage>
</organism>
<evidence type="ECO:0000256" key="2">
    <source>
        <dbReference type="ARBA" id="ARBA00022448"/>
    </source>
</evidence>
<evidence type="ECO:0000313" key="9">
    <source>
        <dbReference type="EMBL" id="KAF6835395.1"/>
    </source>
</evidence>
<comment type="caution">
    <text evidence="9">The sequence shown here is derived from an EMBL/GenBank/DDBJ whole genome shotgun (WGS) entry which is preliminary data.</text>
</comment>
<keyword evidence="10" id="KW-1185">Reference proteome</keyword>
<evidence type="ECO:0000256" key="3">
    <source>
        <dbReference type="ARBA" id="ARBA00022692"/>
    </source>
</evidence>
<feature type="transmembrane region" description="Helical" evidence="7">
    <location>
        <begin position="498"/>
        <end position="520"/>
    </location>
</feature>
<dbReference type="EMBL" id="WIGM01000177">
    <property type="protein sequence ID" value="KAF6835395.1"/>
    <property type="molecule type" value="Genomic_DNA"/>
</dbReference>
<comment type="subcellular location">
    <subcellularLocation>
        <location evidence="1">Membrane</location>
        <topology evidence="1">Multi-pass membrane protein</topology>
    </subcellularLocation>
</comment>
<protein>
    <recommendedName>
        <fullName evidence="8">Major facilitator superfamily (MFS) profile domain-containing protein</fullName>
    </recommendedName>
</protein>
<evidence type="ECO:0000313" key="10">
    <source>
        <dbReference type="Proteomes" id="UP000639643"/>
    </source>
</evidence>
<evidence type="ECO:0000256" key="4">
    <source>
        <dbReference type="ARBA" id="ARBA00022989"/>
    </source>
</evidence>
<dbReference type="PROSITE" id="PS50850">
    <property type="entry name" value="MFS"/>
    <property type="match status" value="1"/>
</dbReference>
<dbReference type="GO" id="GO:0016020">
    <property type="term" value="C:membrane"/>
    <property type="evidence" value="ECO:0007669"/>
    <property type="project" value="UniProtKB-SubCell"/>
</dbReference>
<feature type="domain" description="Major facilitator superfamily (MFS) profile" evidence="8">
    <location>
        <begin position="121"/>
        <end position="587"/>
    </location>
</feature>
<feature type="transmembrane region" description="Helical" evidence="7">
    <location>
        <begin position="437"/>
        <end position="455"/>
    </location>
</feature>
<dbReference type="Proteomes" id="UP000639643">
    <property type="component" value="Unassembled WGS sequence"/>
</dbReference>
<dbReference type="InterPro" id="IPR020846">
    <property type="entry name" value="MFS_dom"/>
</dbReference>